<evidence type="ECO:0000256" key="3">
    <source>
        <dbReference type="ARBA" id="ARBA00022840"/>
    </source>
</evidence>
<dbReference type="InterPro" id="IPR050611">
    <property type="entry name" value="ABCF"/>
</dbReference>
<dbReference type="AlphaFoldDB" id="A0A0L0DY24"/>
<dbReference type="InterPro" id="IPR027417">
    <property type="entry name" value="P-loop_NTPase"/>
</dbReference>
<feature type="domain" description="ABC transporter" evidence="5">
    <location>
        <begin position="388"/>
        <end position="597"/>
    </location>
</feature>
<dbReference type="InterPro" id="IPR032781">
    <property type="entry name" value="ABC_tran_Xtn"/>
</dbReference>
<dbReference type="STRING" id="461836.A0A0L0DY24"/>
<feature type="region of interest" description="Disordered" evidence="4">
    <location>
        <begin position="1"/>
        <end position="39"/>
    </location>
</feature>
<dbReference type="InterPro" id="IPR003439">
    <property type="entry name" value="ABC_transporter-like_ATP-bd"/>
</dbReference>
<dbReference type="OrthoDB" id="2110130at2759"/>
<keyword evidence="1" id="KW-0677">Repeat</keyword>
<dbReference type="GO" id="GO:0016887">
    <property type="term" value="F:ATP hydrolysis activity"/>
    <property type="evidence" value="ECO:0007669"/>
    <property type="project" value="InterPro"/>
</dbReference>
<sequence length="604" mass="67689">MTHRHHNAEEEAPRKAIKTKKANKEDDVADAPDGQVSKAEIKRALNDEEAGASSKVTERTVTATLPPGHLSHSRDIYLVNFSLNFYGTVLIHDTELKLSYGNRYGLIGHNGCGKSTFLTALGKREVPIQDHIDIFYLDREVEALDINAMDFIISDIEAKVAKLEKYAEVVMDSLGPDAMELDEIYERIDAMDIATAPRRAGEILHGLGFTKEMMAQPTRDFSGGWRMRISLAKALFLEPALLLLDDPTSHLDLEATLWLESYLAKYPACLVLVSHSEDFLDNVCTHIIDLRLQRLSYYTGNYSAYVRTRSENEENQRRAYEKQQNEIAHMKQYVARFGHGNSKMARQAQSKEKLIAKMEREGLVEAVVVDRKLKLSFPNPPPLAPPVLSFTDVTFGYTPEKLLFEHLEFGIDLDSRVVLVGANGAGKSTFLKLLKGDLNPLEGRIQAHAHCRIGFYSQHLTENLPLDRTPFDGGIDGMRSILGRFGLSGKAQVSPIRHLSGGQVRRLGFAYLAQTSPSMIVMDEPTNGLSMDAIDALADALNEFEGGVVVVSHDFRLLERMERAEIFVTENKSLNRWNGSIMEYKQHLQAIITAQHEAYISDNM</sequence>
<dbReference type="Gene3D" id="3.40.50.300">
    <property type="entry name" value="P-loop containing nucleotide triphosphate hydrolases"/>
    <property type="match status" value="2"/>
</dbReference>
<organism evidence="6 7">
    <name type="scientific">Thecamonas trahens ATCC 50062</name>
    <dbReference type="NCBI Taxonomy" id="461836"/>
    <lineage>
        <taxon>Eukaryota</taxon>
        <taxon>Apusozoa</taxon>
        <taxon>Apusomonadida</taxon>
        <taxon>Apusomonadidae</taxon>
        <taxon>Thecamonas</taxon>
    </lineage>
</organism>
<evidence type="ECO:0000313" key="6">
    <source>
        <dbReference type="EMBL" id="KNC56453.1"/>
    </source>
</evidence>
<dbReference type="SUPFAM" id="SSF52540">
    <property type="entry name" value="P-loop containing nucleoside triphosphate hydrolases"/>
    <property type="match status" value="2"/>
</dbReference>
<dbReference type="EMBL" id="GL349441">
    <property type="protein sequence ID" value="KNC56453.1"/>
    <property type="molecule type" value="Genomic_DNA"/>
</dbReference>
<evidence type="ECO:0000256" key="2">
    <source>
        <dbReference type="ARBA" id="ARBA00022741"/>
    </source>
</evidence>
<feature type="domain" description="ABC transporter" evidence="5">
    <location>
        <begin position="76"/>
        <end position="317"/>
    </location>
</feature>
<dbReference type="SMART" id="SM00382">
    <property type="entry name" value="AAA"/>
    <property type="match status" value="2"/>
</dbReference>
<dbReference type="PANTHER" id="PTHR19211">
    <property type="entry name" value="ATP-BINDING TRANSPORT PROTEIN-RELATED"/>
    <property type="match status" value="1"/>
</dbReference>
<dbReference type="OMA" id="QYEGTML"/>
<keyword evidence="3" id="KW-0067">ATP-binding</keyword>
<dbReference type="RefSeq" id="XP_013760965.1">
    <property type="nucleotide sequence ID" value="XM_013905511.1"/>
</dbReference>
<evidence type="ECO:0000256" key="4">
    <source>
        <dbReference type="SAM" id="MobiDB-lite"/>
    </source>
</evidence>
<dbReference type="InterPro" id="IPR017871">
    <property type="entry name" value="ABC_transporter-like_CS"/>
</dbReference>
<evidence type="ECO:0000256" key="1">
    <source>
        <dbReference type="ARBA" id="ARBA00022737"/>
    </source>
</evidence>
<dbReference type="CDD" id="cd03221">
    <property type="entry name" value="ABCF_EF-3"/>
    <property type="match status" value="1"/>
</dbReference>
<dbReference type="FunFam" id="3.40.50.300:FF:000011">
    <property type="entry name" value="Putative ABC transporter ATP-binding component"/>
    <property type="match status" value="1"/>
</dbReference>
<protein>
    <recommendedName>
        <fullName evidence="5">ABC transporter domain-containing protein</fullName>
    </recommendedName>
</protein>
<reference evidence="6 7" key="1">
    <citation type="submission" date="2010-05" db="EMBL/GenBank/DDBJ databases">
        <title>The Genome Sequence of Thecamonas trahens ATCC 50062.</title>
        <authorList>
            <consortium name="The Broad Institute Genome Sequencing Platform"/>
            <person name="Russ C."/>
            <person name="Cuomo C."/>
            <person name="Shea T."/>
            <person name="Young S.K."/>
            <person name="Zeng Q."/>
            <person name="Koehrsen M."/>
            <person name="Haas B."/>
            <person name="Borodovsky M."/>
            <person name="Guigo R."/>
            <person name="Alvarado L."/>
            <person name="Berlin A."/>
            <person name="Bochicchio J."/>
            <person name="Borenstein D."/>
            <person name="Chapman S."/>
            <person name="Chen Z."/>
            <person name="Freedman E."/>
            <person name="Gellesch M."/>
            <person name="Goldberg J."/>
            <person name="Griggs A."/>
            <person name="Gujja S."/>
            <person name="Heilman E."/>
            <person name="Heiman D."/>
            <person name="Hepburn T."/>
            <person name="Howarth C."/>
            <person name="Jen D."/>
            <person name="Larson L."/>
            <person name="Mehta T."/>
            <person name="Park D."/>
            <person name="Pearson M."/>
            <person name="Roberts A."/>
            <person name="Saif S."/>
            <person name="Shenoy N."/>
            <person name="Sisk P."/>
            <person name="Stolte C."/>
            <person name="Sykes S."/>
            <person name="Thomson T."/>
            <person name="Walk T."/>
            <person name="White J."/>
            <person name="Yandava C."/>
            <person name="Burger G."/>
            <person name="Gray M.W."/>
            <person name="Holland P.W.H."/>
            <person name="King N."/>
            <person name="Lang F.B.F."/>
            <person name="Roger A.J."/>
            <person name="Ruiz-Trillo I."/>
            <person name="Lander E."/>
            <person name="Nusbaum C."/>
        </authorList>
    </citation>
    <scope>NUCLEOTIDE SEQUENCE [LARGE SCALE GENOMIC DNA]</scope>
    <source>
        <strain evidence="6 7">ATCC 50062</strain>
    </source>
</reference>
<dbReference type="PROSITE" id="PS00211">
    <property type="entry name" value="ABC_TRANSPORTER_1"/>
    <property type="match status" value="1"/>
</dbReference>
<accession>A0A0L0DY24</accession>
<proteinExistence type="predicted"/>
<dbReference type="Pfam" id="PF00005">
    <property type="entry name" value="ABC_tran"/>
    <property type="match status" value="2"/>
</dbReference>
<dbReference type="FunFam" id="3.40.50.300:FF:000549">
    <property type="entry name" value="ABC transporter ATP-binding protein arb1"/>
    <property type="match status" value="1"/>
</dbReference>
<gene>
    <name evidence="6" type="ORF">AMSG_02423</name>
</gene>
<dbReference type="PROSITE" id="PS50893">
    <property type="entry name" value="ABC_TRANSPORTER_2"/>
    <property type="match status" value="2"/>
</dbReference>
<dbReference type="InterPro" id="IPR003593">
    <property type="entry name" value="AAA+_ATPase"/>
</dbReference>
<evidence type="ECO:0000259" key="5">
    <source>
        <dbReference type="PROSITE" id="PS50893"/>
    </source>
</evidence>
<dbReference type="Proteomes" id="UP000054408">
    <property type="component" value="Unassembled WGS sequence"/>
</dbReference>
<keyword evidence="7" id="KW-1185">Reference proteome</keyword>
<name>A0A0L0DY24_THETB</name>
<dbReference type="GO" id="GO:0005524">
    <property type="term" value="F:ATP binding"/>
    <property type="evidence" value="ECO:0007669"/>
    <property type="project" value="UniProtKB-KW"/>
</dbReference>
<dbReference type="Pfam" id="PF12848">
    <property type="entry name" value="ABC_tran_Xtn"/>
    <property type="match status" value="1"/>
</dbReference>
<dbReference type="eggNOG" id="KOG0927">
    <property type="taxonomic scope" value="Eukaryota"/>
</dbReference>
<dbReference type="PANTHER" id="PTHR19211:SF15">
    <property type="entry name" value="ATP-BINDING CASSETTE SUB-FAMILY F MEMBER 2"/>
    <property type="match status" value="1"/>
</dbReference>
<keyword evidence="2" id="KW-0547">Nucleotide-binding</keyword>
<dbReference type="GeneID" id="25562104"/>
<evidence type="ECO:0000313" key="7">
    <source>
        <dbReference type="Proteomes" id="UP000054408"/>
    </source>
</evidence>